<dbReference type="eggNOG" id="KOG4294">
    <property type="taxonomic scope" value="Eukaryota"/>
</dbReference>
<dbReference type="Proteomes" id="UP000009192">
    <property type="component" value="Unassembled WGS sequence"/>
</dbReference>
<evidence type="ECO:0000256" key="5">
    <source>
        <dbReference type="ARBA" id="ARBA00022692"/>
    </source>
</evidence>
<evidence type="ECO:0000313" key="15">
    <source>
        <dbReference type="Proteomes" id="UP000009192"/>
    </source>
</evidence>
<dbReference type="AlphaFoldDB" id="B4KAL0"/>
<sequence length="504" mass="58112">MKQEKSRVKTNWKAVGWRFVGVVTEYCQSCSLAGFSYIANHNLHFTERLFWVLCIIVSTVGVYHLISQYQRDFTSRAVSIVHESLSPFAKVKFPTISVCELRFKTDFPRNVEEYVESLGTDLNDPYNWEVESYLSFVLFPYQYTTGMFVRCQPYEQCEKCAKCPKTDYRNLSLRFGFNCSDLFIRCTLADKEFDCCTYFLPMITPFGRCFLFNSLQNNHPESKNWLPAILDRSSHLEMDLHLTRAALVSVLNEEDVPNIPLPTVDVIVLEGQHKTLQFHRETMVNDPGMRDIPIAARDCYFPDEVMPWSMYKAYSFSACISDCTRLYQMELCNCSVYNMSPYPDPRYPDCDFNGYLCLESSSMVKQDVKRLFRINSPTLHCHCLPSCTEGDLKSIFEDQIRCVSLLSLSAYSHLLCLLVSPSTKRNVRETNVTLLMPVWPTDQYRRQVLRSKLDVVVSIGGILGLFLGASILSAIEFVYHFTLRAANTSLMARRELKQAAIKFK</sequence>
<evidence type="ECO:0000256" key="2">
    <source>
        <dbReference type="ARBA" id="ARBA00007193"/>
    </source>
</evidence>
<evidence type="ECO:0000256" key="10">
    <source>
        <dbReference type="ARBA" id="ARBA00023201"/>
    </source>
</evidence>
<dbReference type="InParanoid" id="B4KAL0"/>
<dbReference type="HOGENOM" id="CLU_024950_2_0_1"/>
<dbReference type="PRINTS" id="PR01078">
    <property type="entry name" value="AMINACHANNEL"/>
</dbReference>
<dbReference type="GO" id="GO:0005886">
    <property type="term" value="C:plasma membrane"/>
    <property type="evidence" value="ECO:0007669"/>
    <property type="project" value="TreeGrafter"/>
</dbReference>
<protein>
    <submittedName>
        <fullName evidence="14">Uncharacterized protein</fullName>
    </submittedName>
</protein>
<organism evidence="14 15">
    <name type="scientific">Drosophila mojavensis</name>
    <name type="common">Fruit fly</name>
    <dbReference type="NCBI Taxonomy" id="7230"/>
    <lineage>
        <taxon>Eukaryota</taxon>
        <taxon>Metazoa</taxon>
        <taxon>Ecdysozoa</taxon>
        <taxon>Arthropoda</taxon>
        <taxon>Hexapoda</taxon>
        <taxon>Insecta</taxon>
        <taxon>Pterygota</taxon>
        <taxon>Neoptera</taxon>
        <taxon>Endopterygota</taxon>
        <taxon>Diptera</taxon>
        <taxon>Brachycera</taxon>
        <taxon>Muscomorpha</taxon>
        <taxon>Ephydroidea</taxon>
        <taxon>Drosophilidae</taxon>
        <taxon>Drosophila</taxon>
    </lineage>
</organism>
<keyword evidence="8 12" id="KW-0406">Ion transport</keyword>
<proteinExistence type="inferred from homology"/>
<gene>
    <name evidence="14" type="primary">Dmoj\GI10129</name>
    <name evidence="14" type="ORF">Dmoj_GI10129</name>
</gene>
<keyword evidence="6 13" id="KW-1133">Transmembrane helix</keyword>
<dbReference type="PANTHER" id="PTHR11690:SF157">
    <property type="entry name" value="PICKPOCKET 15"/>
    <property type="match status" value="1"/>
</dbReference>
<feature type="transmembrane region" description="Helical" evidence="13">
    <location>
        <begin position="455"/>
        <end position="481"/>
    </location>
</feature>
<keyword evidence="4 12" id="KW-0894">Sodium channel</keyword>
<keyword evidence="15" id="KW-1185">Reference proteome</keyword>
<dbReference type="OrthoDB" id="5874059at2759"/>
<evidence type="ECO:0000313" key="14">
    <source>
        <dbReference type="EMBL" id="EDW15723.2"/>
    </source>
</evidence>
<dbReference type="KEGG" id="dmo:Dmoj_GI10129"/>
<dbReference type="GO" id="GO:0015280">
    <property type="term" value="F:ligand-gated sodium channel activity"/>
    <property type="evidence" value="ECO:0007669"/>
    <property type="project" value="TreeGrafter"/>
</dbReference>
<keyword evidence="7" id="KW-0915">Sodium</keyword>
<evidence type="ECO:0000256" key="8">
    <source>
        <dbReference type="ARBA" id="ARBA00023065"/>
    </source>
</evidence>
<evidence type="ECO:0000256" key="12">
    <source>
        <dbReference type="RuleBase" id="RU000679"/>
    </source>
</evidence>
<keyword evidence="10 12" id="KW-0739">Sodium transport</keyword>
<keyword evidence="9 13" id="KW-0472">Membrane</keyword>
<evidence type="ECO:0000256" key="3">
    <source>
        <dbReference type="ARBA" id="ARBA00022448"/>
    </source>
</evidence>
<evidence type="ECO:0000256" key="11">
    <source>
        <dbReference type="ARBA" id="ARBA00023303"/>
    </source>
</evidence>
<evidence type="ECO:0000256" key="9">
    <source>
        <dbReference type="ARBA" id="ARBA00023136"/>
    </source>
</evidence>
<dbReference type="PANTHER" id="PTHR11690">
    <property type="entry name" value="AMILORIDE-SENSITIVE SODIUM CHANNEL-RELATED"/>
    <property type="match status" value="1"/>
</dbReference>
<reference evidence="14 15" key="1">
    <citation type="journal article" date="2007" name="Nature">
        <title>Evolution of genes and genomes on the Drosophila phylogeny.</title>
        <authorList>
            <consortium name="Drosophila 12 Genomes Consortium"/>
            <person name="Clark A.G."/>
            <person name="Eisen M.B."/>
            <person name="Smith D.R."/>
            <person name="Bergman C.M."/>
            <person name="Oliver B."/>
            <person name="Markow T.A."/>
            <person name="Kaufman T.C."/>
            <person name="Kellis M."/>
            <person name="Gelbart W."/>
            <person name="Iyer V.N."/>
            <person name="Pollard D.A."/>
            <person name="Sackton T.B."/>
            <person name="Larracuente A.M."/>
            <person name="Singh N.D."/>
            <person name="Abad J.P."/>
            <person name="Abt D.N."/>
            <person name="Adryan B."/>
            <person name="Aguade M."/>
            <person name="Akashi H."/>
            <person name="Anderson W.W."/>
            <person name="Aquadro C.F."/>
            <person name="Ardell D.H."/>
            <person name="Arguello R."/>
            <person name="Artieri C.G."/>
            <person name="Barbash D.A."/>
            <person name="Barker D."/>
            <person name="Barsanti P."/>
            <person name="Batterham P."/>
            <person name="Batzoglou S."/>
            <person name="Begun D."/>
            <person name="Bhutkar A."/>
            <person name="Blanco E."/>
            <person name="Bosak S.A."/>
            <person name="Bradley R.K."/>
            <person name="Brand A.D."/>
            <person name="Brent M.R."/>
            <person name="Brooks A.N."/>
            <person name="Brown R.H."/>
            <person name="Butlin R.K."/>
            <person name="Caggese C."/>
            <person name="Calvi B.R."/>
            <person name="Bernardo de Carvalho A."/>
            <person name="Caspi A."/>
            <person name="Castrezana S."/>
            <person name="Celniker S.E."/>
            <person name="Chang J.L."/>
            <person name="Chapple C."/>
            <person name="Chatterji S."/>
            <person name="Chinwalla A."/>
            <person name="Civetta A."/>
            <person name="Clifton S.W."/>
            <person name="Comeron J.M."/>
            <person name="Costello J.C."/>
            <person name="Coyne J.A."/>
            <person name="Daub J."/>
            <person name="David R.G."/>
            <person name="Delcher A.L."/>
            <person name="Delehaunty K."/>
            <person name="Do C.B."/>
            <person name="Ebling H."/>
            <person name="Edwards K."/>
            <person name="Eickbush T."/>
            <person name="Evans J.D."/>
            <person name="Filipski A."/>
            <person name="Findeiss S."/>
            <person name="Freyhult E."/>
            <person name="Fulton L."/>
            <person name="Fulton R."/>
            <person name="Garcia A.C."/>
            <person name="Gardiner A."/>
            <person name="Garfield D.A."/>
            <person name="Garvin B.E."/>
            <person name="Gibson G."/>
            <person name="Gilbert D."/>
            <person name="Gnerre S."/>
            <person name="Godfrey J."/>
            <person name="Good R."/>
            <person name="Gotea V."/>
            <person name="Gravely B."/>
            <person name="Greenberg A.J."/>
            <person name="Griffiths-Jones S."/>
            <person name="Gross S."/>
            <person name="Guigo R."/>
            <person name="Gustafson E.A."/>
            <person name="Haerty W."/>
            <person name="Hahn M.W."/>
            <person name="Halligan D.L."/>
            <person name="Halpern A.L."/>
            <person name="Halter G.M."/>
            <person name="Han M.V."/>
            <person name="Heger A."/>
            <person name="Hillier L."/>
            <person name="Hinrichs A.S."/>
            <person name="Holmes I."/>
            <person name="Hoskins R.A."/>
            <person name="Hubisz M.J."/>
            <person name="Hultmark D."/>
            <person name="Huntley M.A."/>
            <person name="Jaffe D.B."/>
            <person name="Jagadeeshan S."/>
            <person name="Jeck W.R."/>
            <person name="Johnson J."/>
            <person name="Jones C.D."/>
            <person name="Jordan W.C."/>
            <person name="Karpen G.H."/>
            <person name="Kataoka E."/>
            <person name="Keightley P.D."/>
            <person name="Kheradpour P."/>
            <person name="Kirkness E.F."/>
            <person name="Koerich L.B."/>
            <person name="Kristiansen K."/>
            <person name="Kudrna D."/>
            <person name="Kulathinal R.J."/>
            <person name="Kumar S."/>
            <person name="Kwok R."/>
            <person name="Lander E."/>
            <person name="Langley C.H."/>
            <person name="Lapoint R."/>
            <person name="Lazzaro B.P."/>
            <person name="Lee S.J."/>
            <person name="Levesque L."/>
            <person name="Li R."/>
            <person name="Lin C.F."/>
            <person name="Lin M.F."/>
            <person name="Lindblad-Toh K."/>
            <person name="Llopart A."/>
            <person name="Long M."/>
            <person name="Low L."/>
            <person name="Lozovsky E."/>
            <person name="Lu J."/>
            <person name="Luo M."/>
            <person name="Machado C.A."/>
            <person name="Makalowski W."/>
            <person name="Marzo M."/>
            <person name="Matsuda M."/>
            <person name="Matzkin L."/>
            <person name="McAllister B."/>
            <person name="McBride C.S."/>
            <person name="McKernan B."/>
            <person name="McKernan K."/>
            <person name="Mendez-Lago M."/>
            <person name="Minx P."/>
            <person name="Mollenhauer M.U."/>
            <person name="Montooth K."/>
            <person name="Mount S.M."/>
            <person name="Mu X."/>
            <person name="Myers E."/>
            <person name="Negre B."/>
            <person name="Newfeld S."/>
            <person name="Nielsen R."/>
            <person name="Noor M.A."/>
            <person name="O'Grady P."/>
            <person name="Pachter L."/>
            <person name="Papaceit M."/>
            <person name="Parisi M.J."/>
            <person name="Parisi M."/>
            <person name="Parts L."/>
            <person name="Pedersen J.S."/>
            <person name="Pesole G."/>
            <person name="Phillippy A.M."/>
            <person name="Ponting C.P."/>
            <person name="Pop M."/>
            <person name="Porcelli D."/>
            <person name="Powell J.R."/>
            <person name="Prohaska S."/>
            <person name="Pruitt K."/>
            <person name="Puig M."/>
            <person name="Quesneville H."/>
            <person name="Ram K.R."/>
            <person name="Rand D."/>
            <person name="Rasmussen M.D."/>
            <person name="Reed L.K."/>
            <person name="Reenan R."/>
            <person name="Reily A."/>
            <person name="Remington K.A."/>
            <person name="Rieger T.T."/>
            <person name="Ritchie M.G."/>
            <person name="Robin C."/>
            <person name="Rogers Y.H."/>
            <person name="Rohde C."/>
            <person name="Rozas J."/>
            <person name="Rubenfield M.J."/>
            <person name="Ruiz A."/>
            <person name="Russo S."/>
            <person name="Salzberg S.L."/>
            <person name="Sanchez-Gracia A."/>
            <person name="Saranga D.J."/>
            <person name="Sato H."/>
            <person name="Schaeffer S.W."/>
            <person name="Schatz M.C."/>
            <person name="Schlenke T."/>
            <person name="Schwartz R."/>
            <person name="Segarra C."/>
            <person name="Singh R.S."/>
            <person name="Sirot L."/>
            <person name="Sirota M."/>
            <person name="Sisneros N.B."/>
            <person name="Smith C.D."/>
            <person name="Smith T.F."/>
            <person name="Spieth J."/>
            <person name="Stage D.E."/>
            <person name="Stark A."/>
            <person name="Stephan W."/>
            <person name="Strausberg R.L."/>
            <person name="Strempel S."/>
            <person name="Sturgill D."/>
            <person name="Sutton G."/>
            <person name="Sutton G.G."/>
            <person name="Tao W."/>
            <person name="Teichmann S."/>
            <person name="Tobari Y.N."/>
            <person name="Tomimura Y."/>
            <person name="Tsolas J.M."/>
            <person name="Valente V.L."/>
            <person name="Venter E."/>
            <person name="Venter J.C."/>
            <person name="Vicario S."/>
            <person name="Vieira F.G."/>
            <person name="Vilella A.J."/>
            <person name="Villasante A."/>
            <person name="Walenz B."/>
            <person name="Wang J."/>
            <person name="Wasserman M."/>
            <person name="Watts T."/>
            <person name="Wilson D."/>
            <person name="Wilson R.K."/>
            <person name="Wing R.A."/>
            <person name="Wolfner M.F."/>
            <person name="Wong A."/>
            <person name="Wong G.K."/>
            <person name="Wu C.I."/>
            <person name="Wu G."/>
            <person name="Yamamoto D."/>
            <person name="Yang H.P."/>
            <person name="Yang S.P."/>
            <person name="Yorke J.A."/>
            <person name="Yoshida K."/>
            <person name="Zdobnov E."/>
            <person name="Zhang P."/>
            <person name="Zhang Y."/>
            <person name="Zimin A.V."/>
            <person name="Baldwin J."/>
            <person name="Abdouelleil A."/>
            <person name="Abdulkadir J."/>
            <person name="Abebe A."/>
            <person name="Abera B."/>
            <person name="Abreu J."/>
            <person name="Acer S.C."/>
            <person name="Aftuck L."/>
            <person name="Alexander A."/>
            <person name="An P."/>
            <person name="Anderson E."/>
            <person name="Anderson S."/>
            <person name="Arachi H."/>
            <person name="Azer M."/>
            <person name="Bachantsang P."/>
            <person name="Barry A."/>
            <person name="Bayul T."/>
            <person name="Berlin A."/>
            <person name="Bessette D."/>
            <person name="Bloom T."/>
            <person name="Blye J."/>
            <person name="Boguslavskiy L."/>
            <person name="Bonnet C."/>
            <person name="Boukhgalter B."/>
            <person name="Bourzgui I."/>
            <person name="Brown A."/>
            <person name="Cahill P."/>
            <person name="Channer S."/>
            <person name="Cheshatsang Y."/>
            <person name="Chuda L."/>
            <person name="Citroen M."/>
            <person name="Collymore A."/>
            <person name="Cooke P."/>
            <person name="Costello M."/>
            <person name="D'Aco K."/>
            <person name="Daza R."/>
            <person name="De Haan G."/>
            <person name="DeGray S."/>
            <person name="DeMaso C."/>
            <person name="Dhargay N."/>
            <person name="Dooley K."/>
            <person name="Dooley E."/>
            <person name="Doricent M."/>
            <person name="Dorje P."/>
            <person name="Dorjee K."/>
            <person name="Dupes A."/>
            <person name="Elong R."/>
            <person name="Falk J."/>
            <person name="Farina A."/>
            <person name="Faro S."/>
            <person name="Ferguson D."/>
            <person name="Fisher S."/>
            <person name="Foley C.D."/>
            <person name="Franke A."/>
            <person name="Friedrich D."/>
            <person name="Gadbois L."/>
            <person name="Gearin G."/>
            <person name="Gearin C.R."/>
            <person name="Giannoukos G."/>
            <person name="Goode T."/>
            <person name="Graham J."/>
            <person name="Grandbois E."/>
            <person name="Grewal S."/>
            <person name="Gyaltsen K."/>
            <person name="Hafez N."/>
            <person name="Hagos B."/>
            <person name="Hall J."/>
            <person name="Henson C."/>
            <person name="Hollinger A."/>
            <person name="Honan T."/>
            <person name="Huard M.D."/>
            <person name="Hughes L."/>
            <person name="Hurhula B."/>
            <person name="Husby M.E."/>
            <person name="Kamat A."/>
            <person name="Kanga B."/>
            <person name="Kashin S."/>
            <person name="Khazanovich D."/>
            <person name="Kisner P."/>
            <person name="Lance K."/>
            <person name="Lara M."/>
            <person name="Lee W."/>
            <person name="Lennon N."/>
            <person name="Letendre F."/>
            <person name="LeVine R."/>
            <person name="Lipovsky A."/>
            <person name="Liu X."/>
            <person name="Liu J."/>
            <person name="Liu S."/>
            <person name="Lokyitsang T."/>
            <person name="Lokyitsang Y."/>
            <person name="Lubonja R."/>
            <person name="Lui A."/>
            <person name="MacDonald P."/>
            <person name="Magnisalis V."/>
            <person name="Maru K."/>
            <person name="Matthews C."/>
            <person name="McCusker W."/>
            <person name="McDonough S."/>
            <person name="Mehta T."/>
            <person name="Meldrim J."/>
            <person name="Meneus L."/>
            <person name="Mihai O."/>
            <person name="Mihalev A."/>
            <person name="Mihova T."/>
            <person name="Mittelman R."/>
            <person name="Mlenga V."/>
            <person name="Montmayeur A."/>
            <person name="Mulrain L."/>
            <person name="Navidi A."/>
            <person name="Naylor J."/>
            <person name="Negash T."/>
            <person name="Nguyen T."/>
            <person name="Nguyen N."/>
            <person name="Nicol R."/>
            <person name="Norbu C."/>
            <person name="Norbu N."/>
            <person name="Novod N."/>
            <person name="O'Neill B."/>
            <person name="Osman S."/>
            <person name="Markiewicz E."/>
            <person name="Oyono O.L."/>
            <person name="Patti C."/>
            <person name="Phunkhang P."/>
            <person name="Pierre F."/>
            <person name="Priest M."/>
            <person name="Raghuraman S."/>
            <person name="Rege F."/>
            <person name="Reyes R."/>
            <person name="Rise C."/>
            <person name="Rogov P."/>
            <person name="Ross K."/>
            <person name="Ryan E."/>
            <person name="Settipalli S."/>
            <person name="Shea T."/>
            <person name="Sherpa N."/>
            <person name="Shi L."/>
            <person name="Shih D."/>
            <person name="Sparrow T."/>
            <person name="Spaulding J."/>
            <person name="Stalker J."/>
            <person name="Stange-Thomann N."/>
            <person name="Stavropoulos S."/>
            <person name="Stone C."/>
            <person name="Strader C."/>
            <person name="Tesfaye S."/>
            <person name="Thomson T."/>
            <person name="Thoulutsang Y."/>
            <person name="Thoulutsang D."/>
            <person name="Topham K."/>
            <person name="Topping I."/>
            <person name="Tsamla T."/>
            <person name="Vassiliev H."/>
            <person name="Vo A."/>
            <person name="Wangchuk T."/>
            <person name="Wangdi T."/>
            <person name="Weiand M."/>
            <person name="Wilkinson J."/>
            <person name="Wilson A."/>
            <person name="Yadav S."/>
            <person name="Young G."/>
            <person name="Yu Q."/>
            <person name="Zembek L."/>
            <person name="Zhong D."/>
            <person name="Zimmer A."/>
            <person name="Zwirko Z."/>
            <person name="Jaffe D.B."/>
            <person name="Alvarez P."/>
            <person name="Brockman W."/>
            <person name="Butler J."/>
            <person name="Chin C."/>
            <person name="Gnerre S."/>
            <person name="Grabherr M."/>
            <person name="Kleber M."/>
            <person name="Mauceli E."/>
            <person name="MacCallum I."/>
        </authorList>
    </citation>
    <scope>NUCLEOTIDE SEQUENCE [LARGE SCALE GENOMIC DNA]</scope>
    <source>
        <strain evidence="15">Tucson 15081-1352.22</strain>
    </source>
</reference>
<evidence type="ECO:0000256" key="7">
    <source>
        <dbReference type="ARBA" id="ARBA00023053"/>
    </source>
</evidence>
<keyword evidence="11 12" id="KW-0407">Ion channel</keyword>
<comment type="subcellular location">
    <subcellularLocation>
        <location evidence="1">Membrane</location>
        <topology evidence="1">Multi-pass membrane protein</topology>
    </subcellularLocation>
</comment>
<evidence type="ECO:0000256" key="13">
    <source>
        <dbReference type="SAM" id="Phobius"/>
    </source>
</evidence>
<evidence type="ECO:0000256" key="1">
    <source>
        <dbReference type="ARBA" id="ARBA00004141"/>
    </source>
</evidence>
<dbReference type="Pfam" id="PF00858">
    <property type="entry name" value="ASC"/>
    <property type="match status" value="1"/>
</dbReference>
<accession>B4KAL0</accession>
<dbReference type="Gene3D" id="1.10.287.770">
    <property type="entry name" value="YojJ-like"/>
    <property type="match status" value="1"/>
</dbReference>
<dbReference type="EMBL" id="CH933806">
    <property type="protein sequence ID" value="EDW15723.2"/>
    <property type="molecule type" value="Genomic_DNA"/>
</dbReference>
<name>B4KAL0_DROMO</name>
<feature type="transmembrane region" description="Helical" evidence="13">
    <location>
        <begin position="49"/>
        <end position="66"/>
    </location>
</feature>
<comment type="similarity">
    <text evidence="2 12">Belongs to the amiloride-sensitive sodium channel (TC 1.A.6) family.</text>
</comment>
<keyword evidence="5 12" id="KW-0812">Transmembrane</keyword>
<keyword evidence="3 12" id="KW-0813">Transport</keyword>
<evidence type="ECO:0000256" key="6">
    <source>
        <dbReference type="ARBA" id="ARBA00022989"/>
    </source>
</evidence>
<dbReference type="InterPro" id="IPR001873">
    <property type="entry name" value="ENaC"/>
</dbReference>
<dbReference type="Gene3D" id="2.60.470.10">
    <property type="entry name" value="Acid-sensing ion channels like domains"/>
    <property type="match status" value="1"/>
</dbReference>
<evidence type="ECO:0000256" key="4">
    <source>
        <dbReference type="ARBA" id="ARBA00022461"/>
    </source>
</evidence>
<dbReference type="FunCoup" id="B4KAL0">
    <property type="interactions" value="2"/>
</dbReference>